<dbReference type="Proteomes" id="UP000186303">
    <property type="component" value="Chromosome 5"/>
</dbReference>
<evidence type="ECO:0000259" key="12">
    <source>
        <dbReference type="PROSITE" id="PS51677"/>
    </source>
</evidence>
<evidence type="ECO:0000256" key="6">
    <source>
        <dbReference type="ARBA" id="ARBA00023285"/>
    </source>
</evidence>
<keyword evidence="3" id="KW-0336">GPI-anchor</keyword>
<keyword evidence="11" id="KW-0732">Signal</keyword>
<keyword evidence="3" id="KW-0472">Membrane</keyword>
<dbReference type="Pfam" id="PF01522">
    <property type="entry name" value="Polysacc_deac_1"/>
    <property type="match status" value="1"/>
</dbReference>
<organism evidence="13 14">
    <name type="scientific">Malassezia sympodialis (strain ATCC 42132)</name>
    <name type="common">Atopic eczema-associated yeast</name>
    <dbReference type="NCBI Taxonomy" id="1230383"/>
    <lineage>
        <taxon>Eukaryota</taxon>
        <taxon>Fungi</taxon>
        <taxon>Dikarya</taxon>
        <taxon>Basidiomycota</taxon>
        <taxon>Ustilaginomycotina</taxon>
        <taxon>Malasseziomycetes</taxon>
        <taxon>Malasseziales</taxon>
        <taxon>Malasseziaceae</taxon>
        <taxon>Malassezia</taxon>
    </lineage>
</organism>
<dbReference type="AlphaFoldDB" id="A0A1M8A9C9"/>
<dbReference type="PROSITE" id="PS51677">
    <property type="entry name" value="NODB"/>
    <property type="match status" value="1"/>
</dbReference>
<dbReference type="InterPro" id="IPR050248">
    <property type="entry name" value="Polysacc_deacetylase_ArnD"/>
</dbReference>
<dbReference type="GO" id="GO:0098552">
    <property type="term" value="C:side of membrane"/>
    <property type="evidence" value="ECO:0007669"/>
    <property type="project" value="UniProtKB-KW"/>
</dbReference>
<dbReference type="InterPro" id="IPR002509">
    <property type="entry name" value="NODB_dom"/>
</dbReference>
<dbReference type="SUPFAM" id="SSF88713">
    <property type="entry name" value="Glycoside hydrolase/deacetylase"/>
    <property type="match status" value="1"/>
</dbReference>
<evidence type="ECO:0000313" key="14">
    <source>
        <dbReference type="Proteomes" id="UP000186303"/>
    </source>
</evidence>
<dbReference type="PANTHER" id="PTHR10587:SF98">
    <property type="entry name" value="CHITIN DEACETYLASE"/>
    <property type="match status" value="1"/>
</dbReference>
<dbReference type="GO" id="GO:0005886">
    <property type="term" value="C:plasma membrane"/>
    <property type="evidence" value="ECO:0007669"/>
    <property type="project" value="UniProtKB-SubCell"/>
</dbReference>
<keyword evidence="5" id="KW-0119">Carbohydrate metabolism</keyword>
<keyword evidence="8" id="KW-0624">Polysaccharide degradation</keyword>
<keyword evidence="4" id="KW-0146">Chitin degradation</keyword>
<reference evidence="14" key="1">
    <citation type="journal article" date="2017" name="Nucleic Acids Res.">
        <title>Proteogenomics produces comprehensive and highly accurate protein-coding gene annotation in a complete genome assembly of Malassezia sympodialis.</title>
        <authorList>
            <person name="Zhu Y."/>
            <person name="Engstroem P.G."/>
            <person name="Tellgren-Roth C."/>
            <person name="Baudo C.D."/>
            <person name="Kennell J.C."/>
            <person name="Sun S."/>
            <person name="Billmyre R.B."/>
            <person name="Schroeder M.S."/>
            <person name="Andersson A."/>
            <person name="Holm T."/>
            <person name="Sigurgeirsson B."/>
            <person name="Wu G."/>
            <person name="Sankaranarayanan S.R."/>
            <person name="Siddharthan R."/>
            <person name="Sanyal K."/>
            <person name="Lundeberg J."/>
            <person name="Nystedt B."/>
            <person name="Boekhout T."/>
            <person name="Dawson T.L. Jr."/>
            <person name="Heitman J."/>
            <person name="Scheynius A."/>
            <person name="Lehtioe J."/>
        </authorList>
    </citation>
    <scope>NUCLEOTIDE SEQUENCE [LARGE SCALE GENOMIC DNA]</scope>
    <source>
        <strain evidence="14">ATCC 42132</strain>
    </source>
</reference>
<evidence type="ECO:0000256" key="8">
    <source>
        <dbReference type="ARBA" id="ARBA00023326"/>
    </source>
</evidence>
<evidence type="ECO:0000256" key="11">
    <source>
        <dbReference type="SAM" id="SignalP"/>
    </source>
</evidence>
<dbReference type="InterPro" id="IPR011330">
    <property type="entry name" value="Glyco_hydro/deAcase_b/a-brl"/>
</dbReference>
<comment type="cofactor">
    <cofactor evidence="1">
        <name>Co(2+)</name>
        <dbReference type="ChEBI" id="CHEBI:48828"/>
    </cofactor>
</comment>
<evidence type="ECO:0000256" key="1">
    <source>
        <dbReference type="ARBA" id="ARBA00001941"/>
    </source>
</evidence>
<dbReference type="VEuPathDB" id="FungiDB:MSYG_3162"/>
<feature type="signal peptide" evidence="11">
    <location>
        <begin position="1"/>
        <end position="19"/>
    </location>
</feature>
<keyword evidence="7" id="KW-0449">Lipoprotein</keyword>
<dbReference type="EMBL" id="LT671825">
    <property type="protein sequence ID" value="SHO78814.1"/>
    <property type="molecule type" value="Genomic_DNA"/>
</dbReference>
<protein>
    <recommendedName>
        <fullName evidence="9">chitin deacetylase</fullName>
        <ecNumber evidence="9">3.5.1.41</ecNumber>
    </recommendedName>
</protein>
<gene>
    <name evidence="13" type="ORF">MSYG_3162</name>
</gene>
<sequence>MRAGVAILLLAQLAGVAWCQQDSISVASQSDFNNILNVNIQCASYKLPEVDQLLEKTRFPPVGQIASIPDDDTNAQDAWNNILNSGIIPSDVEVKKDNDDNHASVNQDGYNATDPDCWYTASQCTKPKHLNLTLDLTDCPTPSTLGFTIGDAPNCSHNLLYNSFEAKKIKATLFYVGSNVINYPYQAQRGITDGHDICVQSWSNPYLTTLPNDQVFAELYYTALAIKAVLGVTPTCWRPPFGDLDDRVRAIAYGLGLRTIMYAEDVSSGSGGYRRVTGMASSSSPIVQFHETSNSTMTALNGSLSDLLDAYKLVMPITACMNITHPYTENIAYPNFLQAQKPFKYTNLPLSTDISTNPSPKYVVSSLSEMDYGFANSLNATGTNATFPAKTDASDSAASLAQVPSLGTLAATVMILAVSQSCL</sequence>
<evidence type="ECO:0000313" key="13">
    <source>
        <dbReference type="EMBL" id="SHO78814.1"/>
    </source>
</evidence>
<evidence type="ECO:0000256" key="7">
    <source>
        <dbReference type="ARBA" id="ARBA00023288"/>
    </source>
</evidence>
<accession>A0A1M8A9C9</accession>
<evidence type="ECO:0000256" key="3">
    <source>
        <dbReference type="ARBA" id="ARBA00022622"/>
    </source>
</evidence>
<evidence type="ECO:0000256" key="9">
    <source>
        <dbReference type="ARBA" id="ARBA00024056"/>
    </source>
</evidence>
<keyword evidence="14" id="KW-1185">Reference proteome</keyword>
<keyword evidence="3" id="KW-0325">Glycoprotein</keyword>
<evidence type="ECO:0000256" key="2">
    <source>
        <dbReference type="ARBA" id="ARBA00004609"/>
    </source>
</evidence>
<dbReference type="GO" id="GO:0006032">
    <property type="term" value="P:chitin catabolic process"/>
    <property type="evidence" value="ECO:0007669"/>
    <property type="project" value="UniProtKB-KW"/>
</dbReference>
<comment type="catalytic activity">
    <reaction evidence="10">
        <text>[(1-&gt;4)-N-acetyl-beta-D-glucosaminyl](n) + n H2O = chitosan + n acetate</text>
        <dbReference type="Rhea" id="RHEA:10464"/>
        <dbReference type="Rhea" id="RHEA-COMP:9593"/>
        <dbReference type="Rhea" id="RHEA-COMP:9597"/>
        <dbReference type="ChEBI" id="CHEBI:15377"/>
        <dbReference type="ChEBI" id="CHEBI:17029"/>
        <dbReference type="ChEBI" id="CHEBI:30089"/>
        <dbReference type="ChEBI" id="CHEBI:57704"/>
        <dbReference type="EC" id="3.5.1.41"/>
    </reaction>
    <physiologicalReaction direction="left-to-right" evidence="10">
        <dbReference type="Rhea" id="RHEA:10465"/>
    </physiologicalReaction>
</comment>
<dbReference type="PANTHER" id="PTHR10587">
    <property type="entry name" value="GLYCOSYL TRANSFERASE-RELATED"/>
    <property type="match status" value="1"/>
</dbReference>
<keyword evidence="6" id="KW-0170">Cobalt</keyword>
<evidence type="ECO:0000256" key="5">
    <source>
        <dbReference type="ARBA" id="ARBA00023277"/>
    </source>
</evidence>
<feature type="domain" description="NodB homology" evidence="12">
    <location>
        <begin position="143"/>
        <end position="320"/>
    </location>
</feature>
<evidence type="ECO:0000256" key="10">
    <source>
        <dbReference type="ARBA" id="ARBA00048494"/>
    </source>
</evidence>
<proteinExistence type="predicted"/>
<comment type="subcellular location">
    <subcellularLocation>
        <location evidence="2">Cell membrane</location>
        <topology evidence="2">Lipid-anchor</topology>
        <topology evidence="2">GPI-anchor</topology>
    </subcellularLocation>
</comment>
<dbReference type="Gene3D" id="3.20.20.370">
    <property type="entry name" value="Glycoside hydrolase/deacetylase"/>
    <property type="match status" value="1"/>
</dbReference>
<dbReference type="GO" id="GO:0009272">
    <property type="term" value="P:fungal-type cell wall biogenesis"/>
    <property type="evidence" value="ECO:0007669"/>
    <property type="project" value="UniProtKB-ARBA"/>
</dbReference>
<dbReference type="EC" id="3.5.1.41" evidence="9"/>
<evidence type="ECO:0000256" key="4">
    <source>
        <dbReference type="ARBA" id="ARBA00023024"/>
    </source>
</evidence>
<dbReference type="GO" id="GO:0000272">
    <property type="term" value="P:polysaccharide catabolic process"/>
    <property type="evidence" value="ECO:0007669"/>
    <property type="project" value="UniProtKB-KW"/>
</dbReference>
<feature type="chain" id="PRO_5012500807" description="chitin deacetylase" evidence="11">
    <location>
        <begin position="20"/>
        <end position="423"/>
    </location>
</feature>
<dbReference type="OrthoDB" id="3355522at2759"/>
<dbReference type="GO" id="GO:0004099">
    <property type="term" value="F:chitin deacetylase activity"/>
    <property type="evidence" value="ECO:0007669"/>
    <property type="project" value="UniProtKB-EC"/>
</dbReference>
<name>A0A1M8A9C9_MALS4</name>
<dbReference type="STRING" id="1230383.A0A1M8A9C9"/>